<reference evidence="2 3" key="1">
    <citation type="submission" date="2019-04" db="EMBL/GenBank/DDBJ databases">
        <title>Genome sequence of Pelagicola litoralis CL-ES2.</title>
        <authorList>
            <person name="Cao J."/>
        </authorList>
    </citation>
    <scope>NUCLEOTIDE SEQUENCE [LARGE SCALE GENOMIC DNA]</scope>
    <source>
        <strain evidence="2 3">CL-ES2</strain>
    </source>
</reference>
<accession>A0A4U7N6E4</accession>
<dbReference type="Gene3D" id="2.60.40.1880">
    <property type="entry name" value="Invasion associated locus B (IalB) protein"/>
    <property type="match status" value="1"/>
</dbReference>
<evidence type="ECO:0000313" key="2">
    <source>
        <dbReference type="EMBL" id="TKZ21163.1"/>
    </source>
</evidence>
<dbReference type="RefSeq" id="WP_138015682.1">
    <property type="nucleotide sequence ID" value="NZ_SULI01000006.1"/>
</dbReference>
<name>A0A4U7N6E4_9RHOB</name>
<dbReference type="OrthoDB" id="9797912at2"/>
<proteinExistence type="predicted"/>
<keyword evidence="3" id="KW-1185">Reference proteome</keyword>
<keyword evidence="1" id="KW-0732">Signal</keyword>
<feature type="signal peptide" evidence="1">
    <location>
        <begin position="1"/>
        <end position="22"/>
    </location>
</feature>
<protein>
    <submittedName>
        <fullName evidence="2">Invasion associated locus B family protein</fullName>
    </submittedName>
</protein>
<feature type="chain" id="PRO_5020925013" evidence="1">
    <location>
        <begin position="23"/>
        <end position="193"/>
    </location>
</feature>
<dbReference type="EMBL" id="SULI01000006">
    <property type="protein sequence ID" value="TKZ21163.1"/>
    <property type="molecule type" value="Genomic_DNA"/>
</dbReference>
<organism evidence="2 3">
    <name type="scientific">Shimia litoralis</name>
    <dbReference type="NCBI Taxonomy" id="420403"/>
    <lineage>
        <taxon>Bacteria</taxon>
        <taxon>Pseudomonadati</taxon>
        <taxon>Pseudomonadota</taxon>
        <taxon>Alphaproteobacteria</taxon>
        <taxon>Rhodobacterales</taxon>
        <taxon>Roseobacteraceae</taxon>
    </lineage>
</organism>
<sequence length="193" mass="20198">MPKTKLILALSALLATAAPLTAQVGSLSDGTLGQTPPQNAAPAPADDVTVEQIGAWQLQCAKDGPEPRPCRMYQLLADAQGNAVAEVTMYRLPEGGQAAAGATFIAPLESLLTVPLTITIGEQVANRVPYAYCNSIGCLARMGLSAIEAEYYKSADQALVSIIPARAPDQVVTVIMSLDGFKEAYEKATPVPQ</sequence>
<dbReference type="Pfam" id="PF06776">
    <property type="entry name" value="IalB"/>
    <property type="match status" value="1"/>
</dbReference>
<evidence type="ECO:0000256" key="1">
    <source>
        <dbReference type="SAM" id="SignalP"/>
    </source>
</evidence>
<comment type="caution">
    <text evidence="2">The sequence shown here is derived from an EMBL/GenBank/DDBJ whole genome shotgun (WGS) entry which is preliminary data.</text>
</comment>
<evidence type="ECO:0000313" key="3">
    <source>
        <dbReference type="Proteomes" id="UP000306575"/>
    </source>
</evidence>
<dbReference type="InterPro" id="IPR038696">
    <property type="entry name" value="IalB_sf"/>
</dbReference>
<dbReference type="Proteomes" id="UP000306575">
    <property type="component" value="Unassembled WGS sequence"/>
</dbReference>
<gene>
    <name evidence="2" type="ORF">FAP39_06975</name>
</gene>
<dbReference type="AlphaFoldDB" id="A0A4U7N6E4"/>
<dbReference type="InterPro" id="IPR010642">
    <property type="entry name" value="Invasion_prot_B"/>
</dbReference>